<dbReference type="PRINTS" id="PR01158">
    <property type="entry name" value="TOPISMRASEII"/>
</dbReference>
<evidence type="ECO:0000256" key="10">
    <source>
        <dbReference type="ARBA" id="ARBA00023235"/>
    </source>
</evidence>
<dbReference type="Gene3D" id="3.90.199.10">
    <property type="entry name" value="Topoisomerase II, domain 5"/>
    <property type="match status" value="1"/>
</dbReference>
<dbReference type="Pfam" id="PF00521">
    <property type="entry name" value="DNA_topoisoIV"/>
    <property type="match status" value="1"/>
</dbReference>
<keyword evidence="10" id="KW-0413">Isomerase</keyword>
<keyword evidence="8" id="KW-0799">Topoisomerase</keyword>
<name>A0AAN9Y9M9_9HEMI</name>
<dbReference type="InterPro" id="IPR013758">
    <property type="entry name" value="Topo_IIA_A/C_ab"/>
</dbReference>
<reference evidence="14 15" key="1">
    <citation type="submission" date="2024-03" db="EMBL/GenBank/DDBJ databases">
        <title>Adaptation during the transition from Ophiocordyceps entomopathogen to insect associate is accompanied by gene loss and intensified selection.</title>
        <authorList>
            <person name="Ward C.M."/>
            <person name="Onetto C.A."/>
            <person name="Borneman A.R."/>
        </authorList>
    </citation>
    <scope>NUCLEOTIDE SEQUENCE [LARGE SCALE GENOMIC DNA]</scope>
    <source>
        <strain evidence="14">AWRI1</strain>
        <tissue evidence="14">Single Adult Female</tissue>
    </source>
</reference>
<comment type="cofactor">
    <cofactor evidence="2">
        <name>Mg(2+)</name>
        <dbReference type="ChEBI" id="CHEBI:18420"/>
    </cofactor>
</comment>
<evidence type="ECO:0000256" key="11">
    <source>
        <dbReference type="ARBA" id="ARBA00031138"/>
    </source>
</evidence>
<dbReference type="GO" id="GO:0003677">
    <property type="term" value="F:DNA binding"/>
    <property type="evidence" value="ECO:0007669"/>
    <property type="project" value="UniProtKB-UniRule"/>
</dbReference>
<keyword evidence="15" id="KW-1185">Reference proteome</keyword>
<comment type="caution">
    <text evidence="14">The sequence shown here is derived from an EMBL/GenBank/DDBJ whole genome shotgun (WGS) entry which is preliminary data.</text>
</comment>
<comment type="similarity">
    <text evidence="3">Belongs to the type II topoisomerase family.</text>
</comment>
<dbReference type="PANTHER" id="PTHR10169:SF38">
    <property type="entry name" value="DNA TOPOISOMERASE 2"/>
    <property type="match status" value="1"/>
</dbReference>
<dbReference type="EMBL" id="JBBCAQ010000002">
    <property type="protein sequence ID" value="KAK7605403.1"/>
    <property type="molecule type" value="Genomic_DNA"/>
</dbReference>
<dbReference type="InterPro" id="IPR001154">
    <property type="entry name" value="TopoII_euk"/>
</dbReference>
<keyword evidence="7" id="KW-0067">ATP-binding</keyword>
<keyword evidence="9 12" id="KW-0238">DNA-binding</keyword>
<dbReference type="GO" id="GO:0003918">
    <property type="term" value="F:DNA topoisomerase type II (double strand cut, ATP-hydrolyzing) activity"/>
    <property type="evidence" value="ECO:0007669"/>
    <property type="project" value="UniProtKB-EC"/>
</dbReference>
<organism evidence="14 15">
    <name type="scientific">Parthenolecanium corni</name>
    <dbReference type="NCBI Taxonomy" id="536013"/>
    <lineage>
        <taxon>Eukaryota</taxon>
        <taxon>Metazoa</taxon>
        <taxon>Ecdysozoa</taxon>
        <taxon>Arthropoda</taxon>
        <taxon>Hexapoda</taxon>
        <taxon>Insecta</taxon>
        <taxon>Pterygota</taxon>
        <taxon>Neoptera</taxon>
        <taxon>Paraneoptera</taxon>
        <taxon>Hemiptera</taxon>
        <taxon>Sternorrhyncha</taxon>
        <taxon>Coccoidea</taxon>
        <taxon>Coccidae</taxon>
        <taxon>Parthenolecanium</taxon>
    </lineage>
</organism>
<evidence type="ECO:0000256" key="7">
    <source>
        <dbReference type="ARBA" id="ARBA00022840"/>
    </source>
</evidence>
<dbReference type="GO" id="GO:0000712">
    <property type="term" value="P:resolution of meiotic recombination intermediates"/>
    <property type="evidence" value="ECO:0007669"/>
    <property type="project" value="TreeGrafter"/>
</dbReference>
<evidence type="ECO:0000256" key="8">
    <source>
        <dbReference type="ARBA" id="ARBA00023029"/>
    </source>
</evidence>
<accession>A0AAN9Y9M9</accession>
<evidence type="ECO:0000256" key="5">
    <source>
        <dbReference type="ARBA" id="ARBA00019635"/>
    </source>
</evidence>
<evidence type="ECO:0000313" key="14">
    <source>
        <dbReference type="EMBL" id="KAK7605403.1"/>
    </source>
</evidence>
<dbReference type="GO" id="GO:0005634">
    <property type="term" value="C:nucleus"/>
    <property type="evidence" value="ECO:0007669"/>
    <property type="project" value="TreeGrafter"/>
</dbReference>
<keyword evidence="6" id="KW-0547">Nucleotide-binding</keyword>
<dbReference type="EC" id="5.6.2.2" evidence="4"/>
<dbReference type="PANTHER" id="PTHR10169">
    <property type="entry name" value="DNA TOPOISOMERASE/GYRASE"/>
    <property type="match status" value="1"/>
</dbReference>
<comment type="caution">
    <text evidence="12">Lacks conserved residue(s) required for the propagation of feature annotation.</text>
</comment>
<dbReference type="Gene3D" id="1.10.268.10">
    <property type="entry name" value="Topoisomerase, domain 3"/>
    <property type="match status" value="1"/>
</dbReference>
<dbReference type="InterPro" id="IPR050634">
    <property type="entry name" value="DNA_Topoisomerase_II"/>
</dbReference>
<evidence type="ECO:0000256" key="12">
    <source>
        <dbReference type="PROSITE-ProRule" id="PRU01384"/>
    </source>
</evidence>
<protein>
    <recommendedName>
        <fullName evidence="5">DNA topoisomerase 2</fullName>
        <ecNumber evidence="4">5.6.2.2</ecNumber>
    </recommendedName>
    <alternativeName>
        <fullName evidence="11">DNA topoisomerase II</fullName>
    </alternativeName>
</protein>
<dbReference type="SUPFAM" id="SSF56719">
    <property type="entry name" value="Type II DNA topoisomerase"/>
    <property type="match status" value="1"/>
</dbReference>
<dbReference type="PROSITE" id="PS52040">
    <property type="entry name" value="TOPO_IIA"/>
    <property type="match status" value="1"/>
</dbReference>
<evidence type="ECO:0000256" key="3">
    <source>
        <dbReference type="ARBA" id="ARBA00011080"/>
    </source>
</evidence>
<dbReference type="GO" id="GO:0006265">
    <property type="term" value="P:DNA topological change"/>
    <property type="evidence" value="ECO:0007669"/>
    <property type="project" value="InterPro"/>
</dbReference>
<evidence type="ECO:0000313" key="15">
    <source>
        <dbReference type="Proteomes" id="UP001367676"/>
    </source>
</evidence>
<dbReference type="InterPro" id="IPR013757">
    <property type="entry name" value="Topo_IIA_A_a_sf"/>
</dbReference>
<dbReference type="InterPro" id="IPR002205">
    <property type="entry name" value="Topo_IIA_dom_A"/>
</dbReference>
<evidence type="ECO:0000256" key="1">
    <source>
        <dbReference type="ARBA" id="ARBA00000185"/>
    </source>
</evidence>
<dbReference type="Proteomes" id="UP001367676">
    <property type="component" value="Unassembled WGS sequence"/>
</dbReference>
<sequence length="347" mass="39500">MTEGDAAKSLAVSGLSVIDRNRYGVFPLHGKLLNVRESSKKQLAGSVAEHAAYDRSETTIINLAQKFVGSNNINLLMPIDQFGTRLQGGEDAAIPHHISTMLSPLARYIFHPKDDPLLSYLRDGNLKIEPVWYLPIIPMVLVNGAEGIGSGWKTKIPNHNPREIIDNLLRMIKGEEPLPMKPWYKNFEGDIEKCGELRYVTSGKVSVLNDEKLEISELPVGVWTQSYKESVLEAMLGGGAGEKGDKRHLLRYDYKEYNTDTTVKYQVTMLEDEFKKIELEGFHEVFKLQSTLTLTSMCAFDKDGILRRYDSASQILKEFFDVRLEFYSKRKKYLERELEVKAEKLFN</sequence>
<evidence type="ECO:0000256" key="9">
    <source>
        <dbReference type="ARBA" id="ARBA00023125"/>
    </source>
</evidence>
<dbReference type="GO" id="GO:0000819">
    <property type="term" value="P:sister chromatid segregation"/>
    <property type="evidence" value="ECO:0007669"/>
    <property type="project" value="TreeGrafter"/>
</dbReference>
<evidence type="ECO:0000256" key="2">
    <source>
        <dbReference type="ARBA" id="ARBA00001946"/>
    </source>
</evidence>
<feature type="domain" description="Topo IIA-type catalytic" evidence="13">
    <location>
        <begin position="8"/>
        <end position="347"/>
    </location>
</feature>
<evidence type="ECO:0000259" key="13">
    <source>
        <dbReference type="PROSITE" id="PS52040"/>
    </source>
</evidence>
<dbReference type="GO" id="GO:0005524">
    <property type="term" value="F:ATP binding"/>
    <property type="evidence" value="ECO:0007669"/>
    <property type="project" value="UniProtKB-KW"/>
</dbReference>
<dbReference type="SMART" id="SM00434">
    <property type="entry name" value="TOP4c"/>
    <property type="match status" value="1"/>
</dbReference>
<dbReference type="FunFam" id="3.30.1360.40:FF:000003">
    <property type="entry name" value="DNA topoisomerase 2"/>
    <property type="match status" value="1"/>
</dbReference>
<gene>
    <name evidence="14" type="ORF">V9T40_007261</name>
</gene>
<comment type="catalytic activity">
    <reaction evidence="1">
        <text>ATP-dependent breakage, passage and rejoining of double-stranded DNA.</text>
        <dbReference type="EC" id="5.6.2.2"/>
    </reaction>
</comment>
<dbReference type="Gene3D" id="3.30.1360.40">
    <property type="match status" value="1"/>
</dbReference>
<evidence type="ECO:0000256" key="6">
    <source>
        <dbReference type="ARBA" id="ARBA00022741"/>
    </source>
</evidence>
<dbReference type="AlphaFoldDB" id="A0AAN9Y9M9"/>
<dbReference type="InterPro" id="IPR013760">
    <property type="entry name" value="Topo_IIA-like_dom_sf"/>
</dbReference>
<proteinExistence type="inferred from homology"/>
<evidence type="ECO:0000256" key="4">
    <source>
        <dbReference type="ARBA" id="ARBA00012895"/>
    </source>
</evidence>